<dbReference type="AlphaFoldDB" id="A0A9Q3GH48"/>
<sequence>MRQHRNQPCKAHNMAKCAIQKEKYRWLKEELPDNAHGMRSALHTHCLFLLKEKDNNFSSLPAPPSTEEHEIMIQASGHLGYFPKHVFNKPSTQVQSEGFQSSTSWDWELVLYCAL</sequence>
<reference evidence="1" key="1">
    <citation type="submission" date="2021-03" db="EMBL/GenBank/DDBJ databases">
        <title>Draft genome sequence of rust myrtle Austropuccinia psidii MF-1, a brazilian biotype.</title>
        <authorList>
            <person name="Quecine M.C."/>
            <person name="Pachon D.M.R."/>
            <person name="Bonatelli M.L."/>
            <person name="Correr F.H."/>
            <person name="Franceschini L.M."/>
            <person name="Leite T.F."/>
            <person name="Margarido G.R.A."/>
            <person name="Almeida C.A."/>
            <person name="Ferrarezi J.A."/>
            <person name="Labate C.A."/>
        </authorList>
    </citation>
    <scope>NUCLEOTIDE SEQUENCE</scope>
    <source>
        <strain evidence="1">MF-1</strain>
    </source>
</reference>
<evidence type="ECO:0000313" key="1">
    <source>
        <dbReference type="EMBL" id="MBW0467156.1"/>
    </source>
</evidence>
<evidence type="ECO:0000313" key="2">
    <source>
        <dbReference type="Proteomes" id="UP000765509"/>
    </source>
</evidence>
<name>A0A9Q3GH48_9BASI</name>
<organism evidence="1 2">
    <name type="scientific">Austropuccinia psidii MF-1</name>
    <dbReference type="NCBI Taxonomy" id="1389203"/>
    <lineage>
        <taxon>Eukaryota</taxon>
        <taxon>Fungi</taxon>
        <taxon>Dikarya</taxon>
        <taxon>Basidiomycota</taxon>
        <taxon>Pucciniomycotina</taxon>
        <taxon>Pucciniomycetes</taxon>
        <taxon>Pucciniales</taxon>
        <taxon>Sphaerophragmiaceae</taxon>
        <taxon>Austropuccinia</taxon>
    </lineage>
</organism>
<protein>
    <submittedName>
        <fullName evidence="1">Uncharacterized protein</fullName>
    </submittedName>
</protein>
<comment type="caution">
    <text evidence="1">The sequence shown here is derived from an EMBL/GenBank/DDBJ whole genome shotgun (WGS) entry which is preliminary data.</text>
</comment>
<dbReference type="Proteomes" id="UP000765509">
    <property type="component" value="Unassembled WGS sequence"/>
</dbReference>
<gene>
    <name evidence="1" type="ORF">O181_006871</name>
</gene>
<keyword evidence="2" id="KW-1185">Reference proteome</keyword>
<proteinExistence type="predicted"/>
<dbReference type="EMBL" id="AVOT02001502">
    <property type="protein sequence ID" value="MBW0467156.1"/>
    <property type="molecule type" value="Genomic_DNA"/>
</dbReference>
<accession>A0A9Q3GH48</accession>